<feature type="transmembrane region" description="Helical" evidence="8">
    <location>
        <begin position="701"/>
        <end position="734"/>
    </location>
</feature>
<dbReference type="Pfam" id="PF02714">
    <property type="entry name" value="RSN1_7TM"/>
    <property type="match status" value="1"/>
</dbReference>
<reference evidence="12 13" key="1">
    <citation type="journal article" date="2023" name="Nat. Commun.">
        <title>Origin of minicircular mitochondrial genomes in red algae.</title>
        <authorList>
            <person name="Lee Y."/>
            <person name="Cho C.H."/>
            <person name="Lee Y.M."/>
            <person name="Park S.I."/>
            <person name="Yang J.H."/>
            <person name="West J.A."/>
            <person name="Bhattacharya D."/>
            <person name="Yoon H.S."/>
        </authorList>
    </citation>
    <scope>NUCLEOTIDE SEQUENCE [LARGE SCALE GENOMIC DNA]</scope>
    <source>
        <strain evidence="12 13">CCMP1338</strain>
        <tissue evidence="12">Whole cell</tissue>
    </source>
</reference>
<dbReference type="Proteomes" id="UP001157974">
    <property type="component" value="Unassembled WGS sequence"/>
</dbReference>
<dbReference type="Pfam" id="PF14703">
    <property type="entry name" value="PHM7_cyt"/>
    <property type="match status" value="1"/>
</dbReference>
<feature type="transmembrane region" description="Helical" evidence="8">
    <location>
        <begin position="545"/>
        <end position="568"/>
    </location>
</feature>
<comment type="caution">
    <text evidence="12">The sequence shown here is derived from an EMBL/GenBank/DDBJ whole genome shotgun (WGS) entry which is preliminary data.</text>
</comment>
<feature type="transmembrane region" description="Helical" evidence="8">
    <location>
        <begin position="782"/>
        <end position="800"/>
    </location>
</feature>
<dbReference type="Pfam" id="PF13967">
    <property type="entry name" value="RSN1_TM"/>
    <property type="match status" value="1"/>
</dbReference>
<evidence type="ECO:0000259" key="10">
    <source>
        <dbReference type="Pfam" id="PF13967"/>
    </source>
</evidence>
<feature type="domain" description="CSC1/OSCA1-like 7TM region" evidence="9">
    <location>
        <begin position="528"/>
        <end position="746"/>
    </location>
</feature>
<keyword evidence="4 8" id="KW-0812">Transmembrane</keyword>
<evidence type="ECO:0000259" key="11">
    <source>
        <dbReference type="Pfam" id="PF14703"/>
    </source>
</evidence>
<feature type="transmembrane region" description="Helical" evidence="8">
    <location>
        <begin position="140"/>
        <end position="162"/>
    </location>
</feature>
<feature type="transmembrane region" description="Helical" evidence="8">
    <location>
        <begin position="195"/>
        <end position="216"/>
    </location>
</feature>
<dbReference type="GO" id="GO:0005886">
    <property type="term" value="C:plasma membrane"/>
    <property type="evidence" value="ECO:0007669"/>
    <property type="project" value="TreeGrafter"/>
</dbReference>
<dbReference type="GO" id="GO:0005227">
    <property type="term" value="F:calcium-activated cation channel activity"/>
    <property type="evidence" value="ECO:0007669"/>
    <property type="project" value="InterPro"/>
</dbReference>
<feature type="transmembrane region" description="Helical" evidence="8">
    <location>
        <begin position="54"/>
        <end position="73"/>
    </location>
</feature>
<gene>
    <name evidence="12" type="ORF">NDN08_008195</name>
</gene>
<sequence length="881" mass="100133">MGQLETGGEAWTLGPTKIAGDDGAGGNRTAADIATGNTFKDLLENGSMTNGLKYVLFINVCIAVVGLILFWLINRKQTTFTLEEMELLHQYPSPQEREQPGRMNVVAPPPLLWRGVRDFLFSEDSALSEDAQLYLLFQRICVALTFVLGFVSCSILIPTYFFGGGDARSNGSNALGCSTSFFTATTAHNIPSNSLLLYLQIPVWIVVCIGITYLFVNIHMIAGKERYEWHSGVQFEDKWAVFLRDLPADLDGAEELDSFLNTEYPNSVDYVELVYHGKFSESKRQRNLIRLRSRIDYFERNITRSPSTQALVSKPGTGRVSYASKFSVAYWLRSRSLKQQIRQLEARVTDLMISEHEENTFLRCGFTSFNDERSALRCVRKYREQKLSGIFRLFKRLKQSWSENYGSIGEERFEYMVAEFAPKPNDVIWSNVGIGWWQRTATQLGIQLFVFLLLMSFTSPVAILWGVKQMFSDSATVFLDPFLSGFGSFKNETSPDQFWSDLGSLFNNASSSLVIDENNSMSVNELFAEFLPSFVSKSPQMRTFLLSYAPTLFLAVINALVPSVLRALSILEKYRLRSELELSVLRKTIFYFVMNLIILPAFAMNTASQVVKYILKALTGEPGKEVTWLRALPLSERLYTSDIAFFLCNYLVQLAFTGNIQSLLIPSHLLTLSWRFKMSLTDLQIAEAKCVGLFDYPRHYAYLITTMSLCFLFGAMAPLLWVFSSWFLLIMYLVDRYNIRHMHCPSHTDYRLPRTGVNFLLFWCSFSMLVAALNYYLHGMRSAGVCMVLIVIVMLCFNLWRKSQFEVWILRGHDASLFQNEVSEMFSSPSATPLLSKMKSSRGGPSAFARKRNSLIFSVRENEVEEQSVDSDGGLSFIKSI</sequence>
<dbReference type="InterPro" id="IPR032880">
    <property type="entry name" value="CSC1/OSCA1-like_N"/>
</dbReference>
<dbReference type="InterPro" id="IPR045122">
    <property type="entry name" value="Csc1-like"/>
</dbReference>
<evidence type="ECO:0000256" key="2">
    <source>
        <dbReference type="ARBA" id="ARBA00007779"/>
    </source>
</evidence>
<keyword evidence="6 8" id="KW-0472">Membrane</keyword>
<evidence type="ECO:0008006" key="14">
    <source>
        <dbReference type="Google" id="ProtNLM"/>
    </source>
</evidence>
<dbReference type="PANTHER" id="PTHR13018">
    <property type="entry name" value="PROBABLE MEMBRANE PROTEIN DUF221-RELATED"/>
    <property type="match status" value="1"/>
</dbReference>
<feature type="region of interest" description="Disordered" evidence="7">
    <location>
        <begin position="1"/>
        <end position="24"/>
    </location>
</feature>
<evidence type="ECO:0000256" key="6">
    <source>
        <dbReference type="ARBA" id="ARBA00023136"/>
    </source>
</evidence>
<keyword evidence="5 8" id="KW-1133">Transmembrane helix</keyword>
<dbReference type="InterPro" id="IPR027815">
    <property type="entry name" value="CSC1/OSCA1-like_cyt"/>
</dbReference>
<name>A0AAV8UZP6_9RHOD</name>
<dbReference type="InterPro" id="IPR003864">
    <property type="entry name" value="CSC1/OSCA1-like_7TM"/>
</dbReference>
<feature type="transmembrane region" description="Helical" evidence="8">
    <location>
        <begin position="755"/>
        <end position="776"/>
    </location>
</feature>
<comment type="subcellular location">
    <subcellularLocation>
        <location evidence="1">Membrane</location>
        <topology evidence="1">Multi-pass membrane protein</topology>
    </subcellularLocation>
</comment>
<feature type="transmembrane region" description="Helical" evidence="8">
    <location>
        <begin position="448"/>
        <end position="467"/>
    </location>
</feature>
<evidence type="ECO:0000256" key="3">
    <source>
        <dbReference type="ARBA" id="ARBA00022448"/>
    </source>
</evidence>
<proteinExistence type="inferred from homology"/>
<organism evidence="12 13">
    <name type="scientific">Rhodosorus marinus</name>
    <dbReference type="NCBI Taxonomy" id="101924"/>
    <lineage>
        <taxon>Eukaryota</taxon>
        <taxon>Rhodophyta</taxon>
        <taxon>Stylonematophyceae</taxon>
        <taxon>Stylonematales</taxon>
        <taxon>Stylonemataceae</taxon>
        <taxon>Rhodosorus</taxon>
    </lineage>
</organism>
<feature type="domain" description="CSC1/OSCA1-like N-terminal transmembrane" evidence="10">
    <location>
        <begin position="56"/>
        <end position="216"/>
    </location>
</feature>
<dbReference type="AlphaFoldDB" id="A0AAV8UZP6"/>
<evidence type="ECO:0000259" key="9">
    <source>
        <dbReference type="Pfam" id="PF02714"/>
    </source>
</evidence>
<evidence type="ECO:0000256" key="7">
    <source>
        <dbReference type="SAM" id="MobiDB-lite"/>
    </source>
</evidence>
<evidence type="ECO:0000313" key="13">
    <source>
        <dbReference type="Proteomes" id="UP001157974"/>
    </source>
</evidence>
<feature type="transmembrane region" description="Helical" evidence="8">
    <location>
        <begin position="589"/>
        <end position="608"/>
    </location>
</feature>
<evidence type="ECO:0000256" key="1">
    <source>
        <dbReference type="ARBA" id="ARBA00004141"/>
    </source>
</evidence>
<dbReference type="PANTHER" id="PTHR13018:SF5">
    <property type="entry name" value="RE44586P"/>
    <property type="match status" value="1"/>
</dbReference>
<feature type="domain" description="CSC1/OSCA1-like cytosolic" evidence="11">
    <location>
        <begin position="241"/>
        <end position="431"/>
    </location>
</feature>
<comment type="similarity">
    <text evidence="2">Belongs to the CSC1 (TC 1.A.17) family.</text>
</comment>
<evidence type="ECO:0000313" key="12">
    <source>
        <dbReference type="EMBL" id="KAJ8908100.1"/>
    </source>
</evidence>
<accession>A0AAV8UZP6</accession>
<keyword evidence="3" id="KW-0813">Transport</keyword>
<dbReference type="EMBL" id="JAMWBK010000002">
    <property type="protein sequence ID" value="KAJ8908100.1"/>
    <property type="molecule type" value="Genomic_DNA"/>
</dbReference>
<protein>
    <recommendedName>
        <fullName evidence="14">CSC1/OSCA1-like 7TM region domain-containing protein</fullName>
    </recommendedName>
</protein>
<evidence type="ECO:0000256" key="5">
    <source>
        <dbReference type="ARBA" id="ARBA00022989"/>
    </source>
</evidence>
<keyword evidence="13" id="KW-1185">Reference proteome</keyword>
<evidence type="ECO:0000256" key="8">
    <source>
        <dbReference type="SAM" id="Phobius"/>
    </source>
</evidence>
<evidence type="ECO:0000256" key="4">
    <source>
        <dbReference type="ARBA" id="ARBA00022692"/>
    </source>
</evidence>